<dbReference type="GeneID" id="118266502"/>
<proteinExistence type="predicted"/>
<reference evidence="3" key="1">
    <citation type="submission" date="2025-08" db="UniProtKB">
        <authorList>
            <consortium name="RefSeq"/>
        </authorList>
    </citation>
    <scope>IDENTIFICATION</scope>
    <source>
        <tissue evidence="3">Whole larval tissue</tissue>
    </source>
</reference>
<sequence>MSKRFKFNVLLSGYQNFNDVFAAQGSRIYNGFSRLVIPKPLPMPRPDCKYYQQDYVKRTTRDLVRLVLSEPLKNATLTHKISHGPLTANWLTTLRAYLIVSQGFCFPWRFSFDFYYEVKKPTCPPPPPKIGKDCEPKEKPPICPEPKCGDDPCGKKWKPNPCESNPCSRKCTFTLPMKLCRFYCKGCPSRSGGGGGKPKCGGGGGSPKKPTCGSKKSSGGGTCGRKKSSGGGTCGRKKKPAGGTCGGRKGGGGSCGSRGSVKRSCGKGGGKKSIYARRQKMTRGCPGKTKPGSGGRCGGGAGKGKPRKPRCGK</sequence>
<name>A0A9R0D0C7_SPOFR</name>
<keyword evidence="2" id="KW-1185">Reference proteome</keyword>
<protein>
    <submittedName>
        <fullName evidence="3">Uncharacterized protein LOC118266502 isoform X2</fullName>
    </submittedName>
</protein>
<accession>A0A9R0D0C7</accession>
<feature type="compositionally biased region" description="Low complexity" evidence="1">
    <location>
        <begin position="207"/>
        <end position="217"/>
    </location>
</feature>
<feature type="compositionally biased region" description="Basic residues" evidence="1">
    <location>
        <begin position="304"/>
        <end position="313"/>
    </location>
</feature>
<dbReference type="RefSeq" id="XP_035435870.2">
    <property type="nucleotide sequence ID" value="XM_035579977.2"/>
</dbReference>
<feature type="compositionally biased region" description="Gly residues" evidence="1">
    <location>
        <begin position="292"/>
        <end position="303"/>
    </location>
</feature>
<feature type="compositionally biased region" description="Gly residues" evidence="1">
    <location>
        <begin position="191"/>
        <end position="206"/>
    </location>
</feature>
<dbReference type="Proteomes" id="UP000829999">
    <property type="component" value="Chromosome 7"/>
</dbReference>
<feature type="region of interest" description="Disordered" evidence="1">
    <location>
        <begin position="190"/>
        <end position="313"/>
    </location>
</feature>
<feature type="compositionally biased region" description="Gly residues" evidence="1">
    <location>
        <begin position="243"/>
        <end position="256"/>
    </location>
</feature>
<dbReference type="AlphaFoldDB" id="A0A9R0D0C7"/>
<organism evidence="2 3">
    <name type="scientific">Spodoptera frugiperda</name>
    <name type="common">Fall armyworm</name>
    <dbReference type="NCBI Taxonomy" id="7108"/>
    <lineage>
        <taxon>Eukaryota</taxon>
        <taxon>Metazoa</taxon>
        <taxon>Ecdysozoa</taxon>
        <taxon>Arthropoda</taxon>
        <taxon>Hexapoda</taxon>
        <taxon>Insecta</taxon>
        <taxon>Pterygota</taxon>
        <taxon>Neoptera</taxon>
        <taxon>Endopterygota</taxon>
        <taxon>Lepidoptera</taxon>
        <taxon>Glossata</taxon>
        <taxon>Ditrysia</taxon>
        <taxon>Noctuoidea</taxon>
        <taxon>Noctuidae</taxon>
        <taxon>Amphipyrinae</taxon>
        <taxon>Spodoptera</taxon>
    </lineage>
</organism>
<evidence type="ECO:0000256" key="1">
    <source>
        <dbReference type="SAM" id="MobiDB-lite"/>
    </source>
</evidence>
<gene>
    <name evidence="3" type="primary">LOC118266502</name>
</gene>
<feature type="compositionally biased region" description="Gly residues" evidence="1">
    <location>
        <begin position="218"/>
        <end position="234"/>
    </location>
</feature>
<evidence type="ECO:0000313" key="2">
    <source>
        <dbReference type="Proteomes" id="UP000829999"/>
    </source>
</evidence>
<evidence type="ECO:0000313" key="3">
    <source>
        <dbReference type="RefSeq" id="XP_035435870.2"/>
    </source>
</evidence>